<protein>
    <submittedName>
        <fullName evidence="1">Uncharacterized protein</fullName>
    </submittedName>
</protein>
<gene>
    <name evidence="1" type="ORF">COY11_05225</name>
</gene>
<feature type="non-terminal residue" evidence="1">
    <location>
        <position position="1"/>
    </location>
</feature>
<sequence length="316" mass="35787">FVALAFGKMRELFSFFSYCHSIKFSDSNAKSRLDNRIKEEKFAMESRADYVAAKVAENLSYEALLAIIGAVSPSPNQTAKACLELGIAPEGEKVAKWVAVLKREFPSSRDFLGTLKRIYDQKTEAEMAAKSLEEVSQETDVKIIDKIAESFKEMRLKVRHDKILDRRIVNESQIRNDLEDNFVSPWMRRLTERLKRVKVCGQGGIIIEKKRYADTGYEFHYASGKDCLPQIVKGYAGDIVVSFSQEGKNLLTVELRFELKVADIKKAYAQTPFSVANIGISLIEKAGNRLVRQARALAKWMAKNNMAEVIEIGRRS</sequence>
<dbReference type="EMBL" id="PFOG01000196">
    <property type="protein sequence ID" value="PIZ68970.1"/>
    <property type="molecule type" value="Genomic_DNA"/>
</dbReference>
<accession>A0A2M7UCL5</accession>
<dbReference type="Proteomes" id="UP000229805">
    <property type="component" value="Unassembled WGS sequence"/>
</dbReference>
<dbReference type="AlphaFoldDB" id="A0A2M7UCL5"/>
<evidence type="ECO:0000313" key="2">
    <source>
        <dbReference type="Proteomes" id="UP000229805"/>
    </source>
</evidence>
<name>A0A2M7UCL5_9BACT</name>
<organism evidence="1 2">
    <name type="scientific">Candidatus Portnoybacteria bacterium CG_4_10_14_0_2_um_filter_44_20</name>
    <dbReference type="NCBI Taxonomy" id="1974799"/>
    <lineage>
        <taxon>Bacteria</taxon>
        <taxon>Candidatus Portnoyibacteriota</taxon>
    </lineage>
</organism>
<reference evidence="2" key="1">
    <citation type="submission" date="2017-09" db="EMBL/GenBank/DDBJ databases">
        <title>Depth-based differentiation of microbial function through sediment-hosted aquifers and enrichment of novel symbionts in the deep terrestrial subsurface.</title>
        <authorList>
            <person name="Probst A.J."/>
            <person name="Ladd B."/>
            <person name="Jarett J.K."/>
            <person name="Geller-Mcgrath D.E."/>
            <person name="Sieber C.M.K."/>
            <person name="Emerson J.B."/>
            <person name="Anantharaman K."/>
            <person name="Thomas B.C."/>
            <person name="Malmstrom R."/>
            <person name="Stieglmeier M."/>
            <person name="Klingl A."/>
            <person name="Woyke T."/>
            <person name="Ryan C.M."/>
            <person name="Banfield J.F."/>
        </authorList>
    </citation>
    <scope>NUCLEOTIDE SEQUENCE [LARGE SCALE GENOMIC DNA]</scope>
</reference>
<proteinExistence type="predicted"/>
<comment type="caution">
    <text evidence="1">The sequence shown here is derived from an EMBL/GenBank/DDBJ whole genome shotgun (WGS) entry which is preliminary data.</text>
</comment>
<evidence type="ECO:0000313" key="1">
    <source>
        <dbReference type="EMBL" id="PIZ68970.1"/>
    </source>
</evidence>